<name>A0A645HMB6_9ZZZZ</name>
<reference evidence="1" key="1">
    <citation type="submission" date="2019-08" db="EMBL/GenBank/DDBJ databases">
        <authorList>
            <person name="Kucharzyk K."/>
            <person name="Murdoch R.W."/>
            <person name="Higgins S."/>
            <person name="Loffler F."/>
        </authorList>
    </citation>
    <scope>NUCLEOTIDE SEQUENCE</scope>
</reference>
<sequence length="65" mass="6667">MDFIVLDAPVPQGFAVVGQRGIQGGVPEGEIIGGQVNGKIVALLYLSVKIFFLQGPGNAEKNGAA</sequence>
<gene>
    <name evidence="1" type="ORF">SDC9_187737</name>
</gene>
<dbReference type="AlphaFoldDB" id="A0A645HMB6"/>
<organism evidence="1">
    <name type="scientific">bioreactor metagenome</name>
    <dbReference type="NCBI Taxonomy" id="1076179"/>
    <lineage>
        <taxon>unclassified sequences</taxon>
        <taxon>metagenomes</taxon>
        <taxon>ecological metagenomes</taxon>
    </lineage>
</organism>
<evidence type="ECO:0000313" key="1">
    <source>
        <dbReference type="EMBL" id="MPN40201.1"/>
    </source>
</evidence>
<proteinExistence type="predicted"/>
<protein>
    <submittedName>
        <fullName evidence="1">Uncharacterized protein</fullName>
    </submittedName>
</protein>
<comment type="caution">
    <text evidence="1">The sequence shown here is derived from an EMBL/GenBank/DDBJ whole genome shotgun (WGS) entry which is preliminary data.</text>
</comment>
<accession>A0A645HMB6</accession>
<dbReference type="EMBL" id="VSSQ01096449">
    <property type="protein sequence ID" value="MPN40201.1"/>
    <property type="molecule type" value="Genomic_DNA"/>
</dbReference>